<dbReference type="EMBL" id="CAXLJM020000043">
    <property type="protein sequence ID" value="CAL8110001.1"/>
    <property type="molecule type" value="Genomic_DNA"/>
</dbReference>
<comment type="caution">
    <text evidence="2">The sequence shown here is derived from an EMBL/GenBank/DDBJ whole genome shotgun (WGS) entry which is preliminary data.</text>
</comment>
<evidence type="ECO:0000256" key="1">
    <source>
        <dbReference type="SAM" id="MobiDB-lite"/>
    </source>
</evidence>
<sequence length="403" mass="46698">MGKAKGKLLSKLYGKKEKEAPQSPSQSVLFKRTEGENVRPKSKRYGVLAFLNFFRKRKLQRDEFERIHIIKAKRKLVPIRFPWQQSERETFIAKREEAIRNPDEFKRAGKLMRIKFPEKHTASRIGVGYPSKGLIYANLDIARGAKQREVLARTDSGTPLLFKPLETKIPGPIPDNIFTEYCTRMGIGVYDGKPTEDERPSQTLDLTAFDLYWEDIRIERDVIIRELHFMPLKTKVDIAHLTVFEKSMYHLARSCYYSPHYSHKKCEDILQIFIWLLNRSNLPLVFHIKVLQSLSLILYSSPVFKKELVQIGGVRILVRVMQLGMSYCGLQASWAVYCLTMAAIGSPEIIAELRKIKDIDERVGEMTFHMFWYHWPANFGIILQSILYGPGGVANFLDSFEFL</sequence>
<name>A0ABP1QPS6_9HEXA</name>
<feature type="region of interest" description="Disordered" evidence="1">
    <location>
        <begin position="1"/>
        <end position="34"/>
    </location>
</feature>
<keyword evidence="3" id="KW-1185">Reference proteome</keyword>
<accession>A0ABP1QPS6</accession>
<organism evidence="2 3">
    <name type="scientific">Orchesella dallaii</name>
    <dbReference type="NCBI Taxonomy" id="48710"/>
    <lineage>
        <taxon>Eukaryota</taxon>
        <taxon>Metazoa</taxon>
        <taxon>Ecdysozoa</taxon>
        <taxon>Arthropoda</taxon>
        <taxon>Hexapoda</taxon>
        <taxon>Collembola</taxon>
        <taxon>Entomobryomorpha</taxon>
        <taxon>Entomobryoidea</taxon>
        <taxon>Orchesellidae</taxon>
        <taxon>Orchesellinae</taxon>
        <taxon>Orchesella</taxon>
    </lineage>
</organism>
<evidence type="ECO:0000313" key="3">
    <source>
        <dbReference type="Proteomes" id="UP001642540"/>
    </source>
</evidence>
<protein>
    <submittedName>
        <fullName evidence="2">Uncharacterized protein</fullName>
    </submittedName>
</protein>
<evidence type="ECO:0000313" key="2">
    <source>
        <dbReference type="EMBL" id="CAL8110001.1"/>
    </source>
</evidence>
<gene>
    <name evidence="2" type="ORF">ODALV1_LOCUS13888</name>
</gene>
<dbReference type="Proteomes" id="UP001642540">
    <property type="component" value="Unassembled WGS sequence"/>
</dbReference>
<reference evidence="2 3" key="1">
    <citation type="submission" date="2024-08" db="EMBL/GenBank/DDBJ databases">
        <authorList>
            <person name="Cucini C."/>
            <person name="Frati F."/>
        </authorList>
    </citation>
    <scope>NUCLEOTIDE SEQUENCE [LARGE SCALE GENOMIC DNA]</scope>
</reference>
<proteinExistence type="predicted"/>